<dbReference type="EMBL" id="RHFK02000015">
    <property type="protein sequence ID" value="TWW65069.1"/>
    <property type="molecule type" value="Genomic_DNA"/>
</dbReference>
<organism evidence="2 3">
    <name type="scientific">Takifugu flavidus</name>
    <name type="common">sansaifugu</name>
    <dbReference type="NCBI Taxonomy" id="433684"/>
    <lineage>
        <taxon>Eukaryota</taxon>
        <taxon>Metazoa</taxon>
        <taxon>Chordata</taxon>
        <taxon>Craniata</taxon>
        <taxon>Vertebrata</taxon>
        <taxon>Euteleostomi</taxon>
        <taxon>Actinopterygii</taxon>
        <taxon>Neopterygii</taxon>
        <taxon>Teleostei</taxon>
        <taxon>Neoteleostei</taxon>
        <taxon>Acanthomorphata</taxon>
        <taxon>Eupercaria</taxon>
        <taxon>Tetraodontiformes</taxon>
        <taxon>Tetradontoidea</taxon>
        <taxon>Tetraodontidae</taxon>
        <taxon>Takifugu</taxon>
    </lineage>
</organism>
<dbReference type="AlphaFoldDB" id="A0A5C6NEB2"/>
<gene>
    <name evidence="2" type="ORF">D4764_22G0007160</name>
</gene>
<comment type="caution">
    <text evidence="2">The sequence shown here is derived from an EMBL/GenBank/DDBJ whole genome shotgun (WGS) entry which is preliminary data.</text>
</comment>
<feature type="region of interest" description="Disordered" evidence="1">
    <location>
        <begin position="40"/>
        <end position="68"/>
    </location>
</feature>
<evidence type="ECO:0000313" key="2">
    <source>
        <dbReference type="EMBL" id="TWW65069.1"/>
    </source>
</evidence>
<sequence length="248" mass="26119">MGGAGGSVLTLLLSLQYVDKHPASSFQLAVPLVTSPTSPLHQPGVAPVSAEGRTEVKTDTRAPCGPPYGAEELLTPDSAWVERRLPSSLCFYLKPPVLPGVRPALYPRGLLSSQSFMCEAFGSSRNSQKFLVMLAADCERSRCRVLMGPKSELWFSPPATSRKDACTHLSPASAGLSNRKTSVHRSASTVGCGKSAHINIPAQKKSIDLLLLQLFSAAPSALLLSSLAVLLQLLSSAPSAPQLCSSAP</sequence>
<evidence type="ECO:0000313" key="3">
    <source>
        <dbReference type="Proteomes" id="UP000324091"/>
    </source>
</evidence>
<protein>
    <submittedName>
        <fullName evidence="2">Uncharacterized protein</fullName>
    </submittedName>
</protein>
<accession>A0A5C6NEB2</accession>
<dbReference type="Proteomes" id="UP000324091">
    <property type="component" value="Chromosome 22"/>
</dbReference>
<proteinExistence type="predicted"/>
<reference evidence="2 3" key="1">
    <citation type="submission" date="2019-04" db="EMBL/GenBank/DDBJ databases">
        <title>Chromosome genome assembly for Takifugu flavidus.</title>
        <authorList>
            <person name="Xiao S."/>
        </authorList>
    </citation>
    <scope>NUCLEOTIDE SEQUENCE [LARGE SCALE GENOMIC DNA]</scope>
    <source>
        <strain evidence="2">HTHZ2018</strain>
        <tissue evidence="2">Muscle</tissue>
    </source>
</reference>
<evidence type="ECO:0000256" key="1">
    <source>
        <dbReference type="SAM" id="MobiDB-lite"/>
    </source>
</evidence>
<keyword evidence="3" id="KW-1185">Reference proteome</keyword>
<name>A0A5C6NEB2_9TELE</name>